<dbReference type="PROSITE" id="PS50106">
    <property type="entry name" value="PDZ"/>
    <property type="match status" value="1"/>
</dbReference>
<evidence type="ECO:0000256" key="9">
    <source>
        <dbReference type="RuleBase" id="RU004404"/>
    </source>
</evidence>
<keyword evidence="10" id="KW-0472">Membrane</keyword>
<dbReference type="PANTHER" id="PTHR32060:SF30">
    <property type="entry name" value="CARBOXY-TERMINAL PROCESSING PROTEASE CTPA"/>
    <property type="match status" value="1"/>
</dbReference>
<dbReference type="GO" id="GO:0004175">
    <property type="term" value="F:endopeptidase activity"/>
    <property type="evidence" value="ECO:0007669"/>
    <property type="project" value="TreeGrafter"/>
</dbReference>
<dbReference type="GO" id="GO:0008236">
    <property type="term" value="F:serine-type peptidase activity"/>
    <property type="evidence" value="ECO:0007669"/>
    <property type="project" value="UniProtKB-KW"/>
</dbReference>
<evidence type="ECO:0000313" key="12">
    <source>
        <dbReference type="EMBL" id="EKU47497.1"/>
    </source>
</evidence>
<evidence type="ECO:0000313" key="13">
    <source>
        <dbReference type="Proteomes" id="UP000009885"/>
    </source>
</evidence>
<dbReference type="NCBIfam" id="TIGR00225">
    <property type="entry name" value="prc"/>
    <property type="match status" value="1"/>
</dbReference>
<feature type="transmembrane region" description="Helical" evidence="10">
    <location>
        <begin position="31"/>
        <end position="53"/>
    </location>
</feature>
<keyword evidence="4 9" id="KW-0645">Protease</keyword>
<dbReference type="SMART" id="SM00228">
    <property type="entry name" value="PDZ"/>
    <property type="match status" value="1"/>
</dbReference>
<dbReference type="SUPFAM" id="SSF50156">
    <property type="entry name" value="PDZ domain-like"/>
    <property type="match status" value="1"/>
</dbReference>
<dbReference type="FunFam" id="2.30.42.10:FF:000063">
    <property type="entry name" value="Peptidase, S41 family"/>
    <property type="match status" value="1"/>
</dbReference>
<protein>
    <recommendedName>
        <fullName evidence="3">Probable CtpA-like serine protease</fullName>
    </recommendedName>
</protein>
<gene>
    <name evidence="12" type="ORF">C273_07362</name>
</gene>
<dbReference type="eggNOG" id="COG0793">
    <property type="taxonomic scope" value="Bacteria"/>
</dbReference>
<dbReference type="InterPro" id="IPR001478">
    <property type="entry name" value="PDZ"/>
</dbReference>
<keyword evidence="7 9" id="KW-0720">Serine protease</keyword>
<dbReference type="InterPro" id="IPR036365">
    <property type="entry name" value="PGBD-like_sf"/>
</dbReference>
<dbReference type="GO" id="GO:0006508">
    <property type="term" value="P:proteolysis"/>
    <property type="evidence" value="ECO:0007669"/>
    <property type="project" value="UniProtKB-KW"/>
</dbReference>
<evidence type="ECO:0000256" key="7">
    <source>
        <dbReference type="ARBA" id="ARBA00022825"/>
    </source>
</evidence>
<comment type="caution">
    <text evidence="12">The sequence shown here is derived from an EMBL/GenBank/DDBJ whole genome shotgun (WGS) entry which is preliminary data.</text>
</comment>
<dbReference type="InterPro" id="IPR002477">
    <property type="entry name" value="Peptidoglycan-bd-like"/>
</dbReference>
<dbReference type="Pfam" id="PF22694">
    <property type="entry name" value="CtpB_N-like"/>
    <property type="match status" value="1"/>
</dbReference>
<dbReference type="InterPro" id="IPR055210">
    <property type="entry name" value="CtpA/B_N"/>
</dbReference>
<evidence type="ECO:0000259" key="11">
    <source>
        <dbReference type="PROSITE" id="PS50106"/>
    </source>
</evidence>
<organism evidence="12 13">
    <name type="scientific">Staphylococcus massiliensis S46</name>
    <dbReference type="NCBI Taxonomy" id="1229783"/>
    <lineage>
        <taxon>Bacteria</taxon>
        <taxon>Bacillati</taxon>
        <taxon>Bacillota</taxon>
        <taxon>Bacilli</taxon>
        <taxon>Bacillales</taxon>
        <taxon>Staphylococcaceae</taxon>
        <taxon>Staphylococcus</taxon>
    </lineage>
</organism>
<accession>K9AY65</accession>
<dbReference type="GO" id="GO:0030288">
    <property type="term" value="C:outer membrane-bounded periplasmic space"/>
    <property type="evidence" value="ECO:0007669"/>
    <property type="project" value="TreeGrafter"/>
</dbReference>
<dbReference type="PANTHER" id="PTHR32060">
    <property type="entry name" value="TAIL-SPECIFIC PROTEASE"/>
    <property type="match status" value="1"/>
</dbReference>
<dbReference type="SMART" id="SM00245">
    <property type="entry name" value="TSPc"/>
    <property type="match status" value="1"/>
</dbReference>
<keyword evidence="5 10" id="KW-0812">Transmembrane</keyword>
<dbReference type="InterPro" id="IPR036034">
    <property type="entry name" value="PDZ_sf"/>
</dbReference>
<dbReference type="STRING" id="1229783.C273_07362"/>
<evidence type="ECO:0000256" key="4">
    <source>
        <dbReference type="ARBA" id="ARBA00022670"/>
    </source>
</evidence>
<dbReference type="InterPro" id="IPR029045">
    <property type="entry name" value="ClpP/crotonase-like_dom_sf"/>
</dbReference>
<comment type="subcellular location">
    <subcellularLocation>
        <location evidence="1">Cell membrane</location>
        <topology evidence="1">Single-pass membrane protein</topology>
    </subcellularLocation>
</comment>
<dbReference type="CDD" id="cd06782">
    <property type="entry name" value="cpPDZ_CPP-like"/>
    <property type="match status" value="1"/>
</dbReference>
<dbReference type="InterPro" id="IPR004447">
    <property type="entry name" value="Peptidase_S41A"/>
</dbReference>
<evidence type="ECO:0000256" key="1">
    <source>
        <dbReference type="ARBA" id="ARBA00004162"/>
    </source>
</evidence>
<dbReference type="InterPro" id="IPR005151">
    <property type="entry name" value="Tail-specific_protease"/>
</dbReference>
<keyword evidence="13" id="KW-1185">Reference proteome</keyword>
<dbReference type="EMBL" id="AMSQ01000010">
    <property type="protein sequence ID" value="EKU47497.1"/>
    <property type="molecule type" value="Genomic_DNA"/>
</dbReference>
<evidence type="ECO:0000256" key="8">
    <source>
        <dbReference type="ARBA" id="ARBA00022989"/>
    </source>
</evidence>
<dbReference type="Gene3D" id="2.30.42.10">
    <property type="match status" value="1"/>
</dbReference>
<dbReference type="Gene3D" id="1.10.101.10">
    <property type="entry name" value="PGBD-like superfamily/PGBD"/>
    <property type="match status" value="1"/>
</dbReference>
<dbReference type="PATRIC" id="fig|1229783.3.peg.1486"/>
<dbReference type="Pfam" id="PF03572">
    <property type="entry name" value="Peptidase_S41"/>
    <property type="match status" value="1"/>
</dbReference>
<dbReference type="SUPFAM" id="SSF47090">
    <property type="entry name" value="PGBD-like"/>
    <property type="match status" value="1"/>
</dbReference>
<feature type="domain" description="PDZ" evidence="11">
    <location>
        <begin position="116"/>
        <end position="184"/>
    </location>
</feature>
<evidence type="ECO:0000256" key="6">
    <source>
        <dbReference type="ARBA" id="ARBA00022801"/>
    </source>
</evidence>
<dbReference type="SUPFAM" id="SSF52096">
    <property type="entry name" value="ClpP/crotonase"/>
    <property type="match status" value="1"/>
</dbReference>
<keyword evidence="6 9" id="KW-0378">Hydrolase</keyword>
<dbReference type="AlphaFoldDB" id="K9AY65"/>
<dbReference type="Proteomes" id="UP000009885">
    <property type="component" value="Unassembled WGS sequence"/>
</dbReference>
<reference evidence="12 13" key="1">
    <citation type="journal article" date="2013" name="Genome Announc.">
        <title>Genome Sequence of Staphylococcus massiliensis Strain S46, Isolated from the Surface of Healthy Human Skin.</title>
        <authorList>
            <person name="Srivastav R."/>
            <person name="Singh A."/>
            <person name="Jangir P.K."/>
            <person name="Kumari C."/>
            <person name="Muduli S."/>
            <person name="Sharma R."/>
        </authorList>
    </citation>
    <scope>NUCLEOTIDE SEQUENCE [LARGE SCALE GENOMIC DNA]</scope>
    <source>
        <strain evidence="12 13">S46</strain>
    </source>
</reference>
<dbReference type="InterPro" id="IPR036366">
    <property type="entry name" value="PGBDSf"/>
</dbReference>
<dbReference type="Pfam" id="PF01471">
    <property type="entry name" value="PG_binding_1"/>
    <property type="match status" value="1"/>
</dbReference>
<evidence type="ECO:0000256" key="3">
    <source>
        <dbReference type="ARBA" id="ARBA00022029"/>
    </source>
</evidence>
<name>K9AY65_9STAP</name>
<dbReference type="Gene3D" id="3.30.750.44">
    <property type="match status" value="1"/>
</dbReference>
<evidence type="ECO:0000256" key="5">
    <source>
        <dbReference type="ARBA" id="ARBA00022692"/>
    </source>
</evidence>
<evidence type="ECO:0000256" key="2">
    <source>
        <dbReference type="ARBA" id="ARBA00009179"/>
    </source>
</evidence>
<sequence length="491" mass="55453">MQNQSHNEKQQEDSNANLHNRNMMHISKFRYILTILLTIILTSFILLAILFVGTKGFTIFTSKQSGQTAKIQQVYNMLDRNYYKNFDNDKVIDQSIKGMVKGLDDPYSEYMTKKETEKFTEDVSGDFVGIGAEMQKKHDELMVTSPIKGSPAEKSGLMPKDVVLKVDHKSIKGKAFEEVVNSIRGEKGTDVTLTIKRGGETKDITITRDEIHVDSVTYEKKGKVGVFTINKFQEDTSKELKLAIKKAHKQGVRDIVLDLRNNPGGLLDEAVKMSNIFIEKNKTVVKLQKGNQKEAVKTTIDPLKEAKDMNVSILVNKGSASASEVFTGAMKDYGLAKVYGETTFGKGIVQTTHEFKDGSLLKFTEMKWLTPKEHYIHKKGIKPDVNIKSPRYQSLDLIPDDKTFKVGDKGKNVKSIKIGLEALGYYKGDDKPVFDKDLEQAIMTFQQDEKIELTGTFDKETNERFTEKLVEKANKHDAVLDQLLKQVKSKE</sequence>
<dbReference type="GO" id="GO:0007165">
    <property type="term" value="P:signal transduction"/>
    <property type="evidence" value="ECO:0007669"/>
    <property type="project" value="TreeGrafter"/>
</dbReference>
<dbReference type="Gene3D" id="3.90.226.10">
    <property type="entry name" value="2-enoyl-CoA Hydratase, Chain A, domain 1"/>
    <property type="match status" value="1"/>
</dbReference>
<evidence type="ECO:0000256" key="10">
    <source>
        <dbReference type="SAM" id="Phobius"/>
    </source>
</evidence>
<dbReference type="OrthoDB" id="9812068at2"/>
<dbReference type="CDD" id="cd07560">
    <property type="entry name" value="Peptidase_S41_CPP"/>
    <property type="match status" value="1"/>
</dbReference>
<comment type="similarity">
    <text evidence="2 9">Belongs to the peptidase S41A family.</text>
</comment>
<proteinExistence type="inferred from homology"/>
<dbReference type="Pfam" id="PF13180">
    <property type="entry name" value="PDZ_2"/>
    <property type="match status" value="1"/>
</dbReference>
<keyword evidence="8 10" id="KW-1133">Transmembrane helix</keyword>